<evidence type="ECO:0000313" key="3">
    <source>
        <dbReference type="Proteomes" id="UP000716446"/>
    </source>
</evidence>
<dbReference type="AlphaFoldDB" id="A0A9N8JZI8"/>
<comment type="caution">
    <text evidence="2">The sequence shown here is derived from an EMBL/GenBank/DDBJ whole genome shotgun (WGS) entry which is preliminary data.</text>
</comment>
<reference evidence="2" key="1">
    <citation type="submission" date="2020-06" db="EMBL/GenBank/DDBJ databases">
        <authorList>
            <person name="Onetto C."/>
        </authorList>
    </citation>
    <scope>NUCLEOTIDE SEQUENCE</scope>
</reference>
<sequence length="155" mass="17706">PTPGSLHTMNNSTIPITDNTKKEPTYTLPSANPPRTDNFMPALPQDSKPYHSLGPLITIRILSPNIDPSSTSHFTTTWKTMRIRQPFSKIMTSGAGYWWEENRNWLHAEQTPDEVALKHGHTVRVVFCTEPEGPADVLDVHFEKKEMGEYFEWEN</sequence>
<organism evidence="2 3">
    <name type="scientific">Aureobasidium vineae</name>
    <dbReference type="NCBI Taxonomy" id="2773715"/>
    <lineage>
        <taxon>Eukaryota</taxon>
        <taxon>Fungi</taxon>
        <taxon>Dikarya</taxon>
        <taxon>Ascomycota</taxon>
        <taxon>Pezizomycotina</taxon>
        <taxon>Dothideomycetes</taxon>
        <taxon>Dothideomycetidae</taxon>
        <taxon>Dothideales</taxon>
        <taxon>Saccotheciaceae</taxon>
        <taxon>Aureobasidium</taxon>
    </lineage>
</organism>
<feature type="compositionally biased region" description="Polar residues" evidence="1">
    <location>
        <begin position="1"/>
        <end position="18"/>
    </location>
</feature>
<dbReference type="Proteomes" id="UP000716446">
    <property type="component" value="Unassembled WGS sequence"/>
</dbReference>
<name>A0A9N8JZI8_9PEZI</name>
<keyword evidence="3" id="KW-1185">Reference proteome</keyword>
<feature type="region of interest" description="Disordered" evidence="1">
    <location>
        <begin position="1"/>
        <end position="36"/>
    </location>
</feature>
<gene>
    <name evidence="2" type="ORF">AWRI4619_LOCUS8661</name>
</gene>
<evidence type="ECO:0000313" key="2">
    <source>
        <dbReference type="EMBL" id="CAD0095145.1"/>
    </source>
</evidence>
<accession>A0A9N8JZI8</accession>
<feature type="non-terminal residue" evidence="2">
    <location>
        <position position="155"/>
    </location>
</feature>
<evidence type="ECO:0000256" key="1">
    <source>
        <dbReference type="SAM" id="MobiDB-lite"/>
    </source>
</evidence>
<proteinExistence type="predicted"/>
<protein>
    <submittedName>
        <fullName evidence="2">Uncharacterized protein</fullName>
    </submittedName>
</protein>
<dbReference type="EMBL" id="CAIJEN010000015">
    <property type="protein sequence ID" value="CAD0095145.1"/>
    <property type="molecule type" value="Genomic_DNA"/>
</dbReference>